<protein>
    <submittedName>
        <fullName evidence="5">Tubulin--tyrosine ligase-like protein 5</fullName>
    </submittedName>
</protein>
<gene>
    <name evidence="4" type="ORF">C1SCF055_LOCUS23172</name>
</gene>
<dbReference type="GO" id="GO:0016874">
    <property type="term" value="F:ligase activity"/>
    <property type="evidence" value="ECO:0007669"/>
    <property type="project" value="UniProtKB-KW"/>
</dbReference>
<dbReference type="OrthoDB" id="1739143at2759"/>
<evidence type="ECO:0000313" key="6">
    <source>
        <dbReference type="Proteomes" id="UP001152797"/>
    </source>
</evidence>
<name>A0A9P1G1S0_9DINO</name>
<dbReference type="SUPFAM" id="SSF52499">
    <property type="entry name" value="Isochorismatase-like hydrolases"/>
    <property type="match status" value="1"/>
</dbReference>
<keyword evidence="6" id="KW-1185">Reference proteome</keyword>
<feature type="domain" description="Isochorismatase-like" evidence="3">
    <location>
        <begin position="14"/>
        <end position="196"/>
    </location>
</feature>
<comment type="caution">
    <text evidence="4">The sequence shown here is derived from an EMBL/GenBank/DDBJ whole genome shotgun (WGS) entry which is preliminary data.</text>
</comment>
<dbReference type="InterPro" id="IPR000868">
    <property type="entry name" value="Isochorismatase-like_dom"/>
</dbReference>
<organism evidence="4">
    <name type="scientific">Cladocopium goreaui</name>
    <dbReference type="NCBI Taxonomy" id="2562237"/>
    <lineage>
        <taxon>Eukaryota</taxon>
        <taxon>Sar</taxon>
        <taxon>Alveolata</taxon>
        <taxon>Dinophyceae</taxon>
        <taxon>Suessiales</taxon>
        <taxon>Symbiodiniaceae</taxon>
        <taxon>Cladocopium</taxon>
    </lineage>
</organism>
<dbReference type="AlphaFoldDB" id="A0A9P1G1S0"/>
<evidence type="ECO:0000256" key="2">
    <source>
        <dbReference type="ARBA" id="ARBA00022801"/>
    </source>
</evidence>
<dbReference type="Gene3D" id="3.40.50.850">
    <property type="entry name" value="Isochorismatase-like"/>
    <property type="match status" value="1"/>
</dbReference>
<accession>A0A9P1G1S0</accession>
<dbReference type="GO" id="GO:0016787">
    <property type="term" value="F:hydrolase activity"/>
    <property type="evidence" value="ECO:0007669"/>
    <property type="project" value="UniProtKB-KW"/>
</dbReference>
<evidence type="ECO:0000259" key="3">
    <source>
        <dbReference type="Pfam" id="PF00857"/>
    </source>
</evidence>
<reference evidence="4" key="1">
    <citation type="submission" date="2022-10" db="EMBL/GenBank/DDBJ databases">
        <authorList>
            <person name="Chen Y."/>
            <person name="Dougan E. K."/>
            <person name="Chan C."/>
            <person name="Rhodes N."/>
            <person name="Thang M."/>
        </authorList>
    </citation>
    <scope>NUCLEOTIDE SEQUENCE</scope>
</reference>
<proteinExistence type="inferred from homology"/>
<keyword evidence="5" id="KW-0436">Ligase</keyword>
<dbReference type="Pfam" id="PF00857">
    <property type="entry name" value="Isochorismatase"/>
    <property type="match status" value="1"/>
</dbReference>
<dbReference type="Proteomes" id="UP001152797">
    <property type="component" value="Unassembled WGS sequence"/>
</dbReference>
<reference evidence="5 6" key="2">
    <citation type="submission" date="2024-05" db="EMBL/GenBank/DDBJ databases">
        <authorList>
            <person name="Chen Y."/>
            <person name="Shah S."/>
            <person name="Dougan E. K."/>
            <person name="Thang M."/>
            <person name="Chan C."/>
        </authorList>
    </citation>
    <scope>NUCLEOTIDE SEQUENCE [LARGE SCALE GENOMIC DNA]</scope>
</reference>
<evidence type="ECO:0000313" key="5">
    <source>
        <dbReference type="EMBL" id="CAL4784035.1"/>
    </source>
</evidence>
<dbReference type="EMBL" id="CAMXCT010002233">
    <property type="protein sequence ID" value="CAI3996723.1"/>
    <property type="molecule type" value="Genomic_DNA"/>
</dbReference>
<dbReference type="PANTHER" id="PTHR43540:SF1">
    <property type="entry name" value="ISOCHORISMATASE HYDROLASE"/>
    <property type="match status" value="1"/>
</dbReference>
<evidence type="ECO:0000313" key="4">
    <source>
        <dbReference type="EMBL" id="CAI3996723.1"/>
    </source>
</evidence>
<dbReference type="EMBL" id="CAMXCT020002233">
    <property type="protein sequence ID" value="CAL1150098.1"/>
    <property type="molecule type" value="Genomic_DNA"/>
</dbReference>
<comment type="similarity">
    <text evidence="1">Belongs to the isochorismatase family.</text>
</comment>
<dbReference type="InterPro" id="IPR050272">
    <property type="entry name" value="Isochorismatase-like_hydrls"/>
</dbReference>
<dbReference type="EMBL" id="CAMXCT030002233">
    <property type="protein sequence ID" value="CAL4784035.1"/>
    <property type="molecule type" value="Genomic_DNA"/>
</dbReference>
<dbReference type="PANTHER" id="PTHR43540">
    <property type="entry name" value="PEROXYUREIDOACRYLATE/UREIDOACRYLATE AMIDOHYDROLASE-RELATED"/>
    <property type="match status" value="1"/>
</dbReference>
<evidence type="ECO:0000256" key="1">
    <source>
        <dbReference type="ARBA" id="ARBA00006336"/>
    </source>
</evidence>
<keyword evidence="2" id="KW-0378">Hydrolase</keyword>
<sequence length="221" mass="24779">MAMAALDAIPERYALVICDAQPDLLNSLPQGSRDELLQHIHELLEGARRQKWLVIFTGLRFKSGYAGVPRRHRVFGGLQRMNAAQGDERVHWFMEGFQGAEIVRDLAPQEGETVLWRQRMRHDSSLVDTLKAKNVTKVALAGLKTGQGLLAAAELLADEGLLLYVARECVADDKVERGEAVLQHVLPHLADVLSFEDLRTQLAHEIMMDMFVEFKTVKRAG</sequence>
<dbReference type="InterPro" id="IPR036380">
    <property type="entry name" value="Isochorismatase-like_sf"/>
</dbReference>